<evidence type="ECO:0000256" key="2">
    <source>
        <dbReference type="SAM" id="MobiDB-lite"/>
    </source>
</evidence>
<dbReference type="Pfam" id="PF23464">
    <property type="entry name" value="WWE_3"/>
    <property type="match status" value="1"/>
</dbReference>
<dbReference type="Proteomes" id="UP001152759">
    <property type="component" value="Chromosome 4"/>
</dbReference>
<evidence type="ECO:0000256" key="1">
    <source>
        <dbReference type="ARBA" id="ARBA00038464"/>
    </source>
</evidence>
<dbReference type="InterPro" id="IPR004170">
    <property type="entry name" value="WWE_dom"/>
</dbReference>
<dbReference type="InterPro" id="IPR004177">
    <property type="entry name" value="DDHD_dom"/>
</dbReference>
<dbReference type="Pfam" id="PF02862">
    <property type="entry name" value="DDHD"/>
    <property type="match status" value="1"/>
</dbReference>
<feature type="compositionally biased region" description="Pro residues" evidence="2">
    <location>
        <begin position="198"/>
        <end position="208"/>
    </location>
</feature>
<gene>
    <name evidence="4" type="ORF">BEMITA_LOCUS7359</name>
</gene>
<dbReference type="AlphaFoldDB" id="A0A9P0F3R3"/>
<dbReference type="PROSITE" id="PS51043">
    <property type="entry name" value="DDHD"/>
    <property type="match status" value="1"/>
</dbReference>
<dbReference type="GO" id="GO:0046872">
    <property type="term" value="F:metal ion binding"/>
    <property type="evidence" value="ECO:0007669"/>
    <property type="project" value="InterPro"/>
</dbReference>
<feature type="compositionally biased region" description="Polar residues" evidence="2">
    <location>
        <begin position="49"/>
        <end position="70"/>
    </location>
</feature>
<organism evidence="4 5">
    <name type="scientific">Bemisia tabaci</name>
    <name type="common">Sweetpotato whitefly</name>
    <name type="synonym">Aleurodes tabaci</name>
    <dbReference type="NCBI Taxonomy" id="7038"/>
    <lineage>
        <taxon>Eukaryota</taxon>
        <taxon>Metazoa</taxon>
        <taxon>Ecdysozoa</taxon>
        <taxon>Arthropoda</taxon>
        <taxon>Hexapoda</taxon>
        <taxon>Insecta</taxon>
        <taxon>Pterygota</taxon>
        <taxon>Neoptera</taxon>
        <taxon>Paraneoptera</taxon>
        <taxon>Hemiptera</taxon>
        <taxon>Sternorrhyncha</taxon>
        <taxon>Aleyrodoidea</taxon>
        <taxon>Aleyrodidae</taxon>
        <taxon>Aleyrodinae</taxon>
        <taxon>Bemisia</taxon>
    </lineage>
</organism>
<dbReference type="GO" id="GO:0030134">
    <property type="term" value="C:COPII-coated ER to Golgi transport vesicle"/>
    <property type="evidence" value="ECO:0007669"/>
    <property type="project" value="TreeGrafter"/>
</dbReference>
<name>A0A9P0F3R3_BEMTA</name>
<feature type="region of interest" description="Disordered" evidence="2">
    <location>
        <begin position="1"/>
        <end position="23"/>
    </location>
</feature>
<dbReference type="PANTHER" id="PTHR23509:SF10">
    <property type="entry name" value="LD21067P"/>
    <property type="match status" value="1"/>
</dbReference>
<feature type="region of interest" description="Disordered" evidence="2">
    <location>
        <begin position="178"/>
        <end position="217"/>
    </location>
</feature>
<evidence type="ECO:0000259" key="3">
    <source>
        <dbReference type="PROSITE" id="PS51043"/>
    </source>
</evidence>
<protein>
    <recommendedName>
        <fullName evidence="3">DDHD domain-containing protein</fullName>
    </recommendedName>
</protein>
<dbReference type="SMART" id="SM01127">
    <property type="entry name" value="DDHD"/>
    <property type="match status" value="1"/>
</dbReference>
<feature type="domain" description="DDHD" evidence="3">
    <location>
        <begin position="708"/>
        <end position="915"/>
    </location>
</feature>
<reference evidence="4" key="1">
    <citation type="submission" date="2021-12" db="EMBL/GenBank/DDBJ databases">
        <authorList>
            <person name="King R."/>
        </authorList>
    </citation>
    <scope>NUCLEOTIDE SEQUENCE</scope>
</reference>
<dbReference type="PANTHER" id="PTHR23509">
    <property type="entry name" value="PA-PL1 PHOSPHOLIPASE FAMILY"/>
    <property type="match status" value="1"/>
</dbReference>
<dbReference type="EMBL" id="OU963865">
    <property type="protein sequence ID" value="CAH0388447.1"/>
    <property type="molecule type" value="Genomic_DNA"/>
</dbReference>
<evidence type="ECO:0000313" key="4">
    <source>
        <dbReference type="EMBL" id="CAH0388447.1"/>
    </source>
</evidence>
<feature type="region of interest" description="Disordered" evidence="2">
    <location>
        <begin position="49"/>
        <end position="133"/>
    </location>
</feature>
<proteinExistence type="inferred from homology"/>
<evidence type="ECO:0000313" key="5">
    <source>
        <dbReference type="Proteomes" id="UP001152759"/>
    </source>
</evidence>
<feature type="compositionally biased region" description="Low complexity" evidence="2">
    <location>
        <begin position="186"/>
        <end position="197"/>
    </location>
</feature>
<sequence>MADKSKSDAFKPPTLPSSKANPLLKAVGNDFSTLPASSLLCPVAETNISTTQGSTASSSNPLFSGASSPGETDPHRSFSVQSQLPLNPHLPPPPTSRRNPEPSDAPTYSVPLTSSSPGPPRYPPSNLYNPASFTGLSQGPTVFQSASSADDDLSGYFNNLKLASNLTASKSVPSAVSNAQSFAPHPTSALPTSASFPAAPPTAPPPRGPASGNNYRLGNLHRTAYAQVPGLATVANPHITAPLQNPIPQQPMPVAQTPVMMDTSQYSVPPHSTPSPPASTSIMSPDAVDGGVASTLSSGFDSSYASGFNSSSNNPTYRPVYHHWFFKREIEGKVVWYPLSMADSTALEAALCSSELNVDTKVPTDGGRYDVEILRRQRVAVFWKEEPTEVRRCSWFSKGPTESRQMPYEENIATLLEEEYKQAVLTNSWSRRITLPNEDEIVIHSPTAIVHHSKNISFSNLATWDSNTPVQLQPKIVKRGLDEFNIAEGEPEKVDHLLFLVHGIGSFCDLKFRPVIEVVDDFRNISLQLTQSHFRGAIEQGIVNRIEVLPVSWHDVLHSQETGIDRKLQSITLQSIPKLRHFTNDTLLDILFYTSPIYCETIVQAVGNELNRLYSLYCSRNPHFRGGVSVGGHSLGSLILFDMLCNQLSVGHPLSSTETSEEHKNGHDSRKVGLGCLNSKDAVLSNDVSYVTIGRAGTGQPYIKYPQLSFQPAHFFGFGAPIGMFITIRGIASLGADFKFPTCPSFFNIFHPYDPVAYRIEPLIIPEMEKRHPVLIPHHKGRKRMHLQLRDTMAHVGAALKSTLMDSVRPVLNTVYQLAGYRGRPDEAAIEEQMTKALQEELTQEQEPSCAMHYDDDHLDESVRVGQLNGGRRIDYVLQEAPLESFNEYLFALSSHVCYWESEDTMLLVLKEIYSHMGVCVDNQIPQQMLPFDIPMSEAQSYSEGVPRYVSTMGPVSES</sequence>
<dbReference type="InterPro" id="IPR058055">
    <property type="entry name" value="PA-PLA1"/>
</dbReference>
<accession>A0A9P0F3R3</accession>
<dbReference type="GO" id="GO:0004620">
    <property type="term" value="F:phospholipase activity"/>
    <property type="evidence" value="ECO:0007669"/>
    <property type="project" value="TreeGrafter"/>
</dbReference>
<keyword evidence="5" id="KW-1185">Reference proteome</keyword>
<dbReference type="Pfam" id="PF02825">
    <property type="entry name" value="WWE"/>
    <property type="match status" value="1"/>
</dbReference>
<dbReference type="InterPro" id="IPR057825">
    <property type="entry name" value="WWE_SEC23-DDH2"/>
</dbReference>
<dbReference type="KEGG" id="btab:109037097"/>
<comment type="similarity">
    <text evidence="1">Belongs to the PA-PLA1 family.</text>
</comment>